<evidence type="ECO:0000256" key="3">
    <source>
        <dbReference type="ARBA" id="ARBA00023004"/>
    </source>
</evidence>
<evidence type="ECO:0000256" key="1">
    <source>
        <dbReference type="ARBA" id="ARBA00022617"/>
    </source>
</evidence>
<dbReference type="GO" id="GO:0046872">
    <property type="term" value="F:metal ion binding"/>
    <property type="evidence" value="ECO:0007669"/>
    <property type="project" value="UniProtKB-KW"/>
</dbReference>
<organism evidence="7">
    <name type="scientific">Candidatus Thiocaldithrix dubininis</name>
    <dbReference type="NCBI Taxonomy" id="3080823"/>
    <lineage>
        <taxon>Bacteria</taxon>
        <taxon>Pseudomonadati</taxon>
        <taxon>Pseudomonadota</taxon>
        <taxon>Gammaproteobacteria</taxon>
        <taxon>Thiotrichales</taxon>
        <taxon>Thiotrichaceae</taxon>
        <taxon>Candidatus Thiocaldithrix</taxon>
    </lineage>
</organism>
<proteinExistence type="predicted"/>
<evidence type="ECO:0000256" key="4">
    <source>
        <dbReference type="PROSITE-ProRule" id="PRU00433"/>
    </source>
</evidence>
<evidence type="ECO:0000256" key="2">
    <source>
        <dbReference type="ARBA" id="ARBA00022723"/>
    </source>
</evidence>
<dbReference type="EMBL" id="CP124755">
    <property type="protein sequence ID" value="WGZ89451.1"/>
    <property type="molecule type" value="Genomic_DNA"/>
</dbReference>
<dbReference type="InterPro" id="IPR036909">
    <property type="entry name" value="Cyt_c-like_dom_sf"/>
</dbReference>
<name>A0AA95H1E8_9GAMM</name>
<sequence>MQHFIKILVFSSLLIVTAAQAADTPQSLLNTYNQQAKTENAQFKGFDAQRGQLFFNNKHANDWSCSTCHTSNPAQMGKHARTSKTIEPLSPNANASRFTDSAKVEKWFKRNCKDVLDRECNALEKGDVLTYLLSVK</sequence>
<evidence type="ECO:0000313" key="7">
    <source>
        <dbReference type="EMBL" id="WGZ89451.1"/>
    </source>
</evidence>
<dbReference type="GO" id="GO:0020037">
    <property type="term" value="F:heme binding"/>
    <property type="evidence" value="ECO:0007669"/>
    <property type="project" value="InterPro"/>
</dbReference>
<dbReference type="SUPFAM" id="SSF46626">
    <property type="entry name" value="Cytochrome c"/>
    <property type="match status" value="1"/>
</dbReference>
<dbReference type="Gene3D" id="1.10.760.10">
    <property type="entry name" value="Cytochrome c-like domain"/>
    <property type="match status" value="1"/>
</dbReference>
<accession>A0AA95H1E8</accession>
<evidence type="ECO:0000256" key="5">
    <source>
        <dbReference type="SAM" id="SignalP"/>
    </source>
</evidence>
<dbReference type="KEGG" id="tdu:QJT80_07985"/>
<dbReference type="InterPro" id="IPR009056">
    <property type="entry name" value="Cyt_c-like_dom"/>
</dbReference>
<dbReference type="Proteomes" id="UP001300672">
    <property type="component" value="Chromosome"/>
</dbReference>
<protein>
    <submittedName>
        <fullName evidence="7">DUF1924 domain-containing protein</fullName>
    </submittedName>
</protein>
<dbReference type="AlphaFoldDB" id="A0AA95H1E8"/>
<evidence type="ECO:0000259" key="6">
    <source>
        <dbReference type="PROSITE" id="PS51007"/>
    </source>
</evidence>
<dbReference type="GO" id="GO:0009055">
    <property type="term" value="F:electron transfer activity"/>
    <property type="evidence" value="ECO:0007669"/>
    <property type="project" value="InterPro"/>
</dbReference>
<keyword evidence="2 4" id="KW-0479">Metal-binding</keyword>
<reference evidence="7" key="1">
    <citation type="journal article" date="2023" name="Int. J. Mol. Sci.">
        <title>Metagenomics Revealed a New Genus 'Candidatus Thiocaldithrix dubininis' gen. nov., sp. nov. and a New Species 'Candidatus Thiothrix putei' sp. nov. in the Family Thiotrichaceae, Some Members of Which Have Traits of Both Na+- and H+-Motive Energetics.</title>
        <authorList>
            <person name="Ravin N.V."/>
            <person name="Muntyan M.S."/>
            <person name="Smolyakov D.D."/>
            <person name="Rudenko T.S."/>
            <person name="Beletsky A.V."/>
            <person name="Mardanov A.V."/>
            <person name="Grabovich M.Y."/>
        </authorList>
    </citation>
    <scope>NUCLEOTIDE SEQUENCE</scope>
    <source>
        <strain evidence="7">GKL-01</strain>
    </source>
</reference>
<keyword evidence="1 4" id="KW-0349">Heme</keyword>
<dbReference type="PROSITE" id="PS51007">
    <property type="entry name" value="CYTC"/>
    <property type="match status" value="1"/>
</dbReference>
<dbReference type="InterPro" id="IPR015170">
    <property type="entry name" value="DUF1924_SHP"/>
</dbReference>
<reference evidence="7" key="2">
    <citation type="submission" date="2023-04" db="EMBL/GenBank/DDBJ databases">
        <authorList>
            <person name="Beletskiy A.V."/>
            <person name="Mardanov A.V."/>
            <person name="Ravin N.V."/>
        </authorList>
    </citation>
    <scope>NUCLEOTIDE SEQUENCE</scope>
    <source>
        <strain evidence="7">GKL-01</strain>
    </source>
</reference>
<feature type="signal peptide" evidence="5">
    <location>
        <begin position="1"/>
        <end position="21"/>
    </location>
</feature>
<dbReference type="Pfam" id="PF09086">
    <property type="entry name" value="DUF1924"/>
    <property type="match status" value="1"/>
</dbReference>
<feature type="domain" description="Cytochrome c" evidence="6">
    <location>
        <begin position="46"/>
        <end position="136"/>
    </location>
</feature>
<feature type="chain" id="PRO_5041710319" evidence="5">
    <location>
        <begin position="22"/>
        <end position="136"/>
    </location>
</feature>
<keyword evidence="5" id="KW-0732">Signal</keyword>
<gene>
    <name evidence="7" type="ORF">QJT80_07985</name>
</gene>
<keyword evidence="3 4" id="KW-0408">Iron</keyword>